<organism evidence="1 2">
    <name type="scientific">Araneus ventricosus</name>
    <name type="common">Orbweaver spider</name>
    <name type="synonym">Epeira ventricosa</name>
    <dbReference type="NCBI Taxonomy" id="182803"/>
    <lineage>
        <taxon>Eukaryota</taxon>
        <taxon>Metazoa</taxon>
        <taxon>Ecdysozoa</taxon>
        <taxon>Arthropoda</taxon>
        <taxon>Chelicerata</taxon>
        <taxon>Arachnida</taxon>
        <taxon>Araneae</taxon>
        <taxon>Araneomorphae</taxon>
        <taxon>Entelegynae</taxon>
        <taxon>Araneoidea</taxon>
        <taxon>Araneidae</taxon>
        <taxon>Araneus</taxon>
    </lineage>
</organism>
<keyword evidence="2" id="KW-1185">Reference proteome</keyword>
<gene>
    <name evidence="1" type="ORF">AVEN_239620_1</name>
</gene>
<dbReference type="Gene3D" id="3.30.420.10">
    <property type="entry name" value="Ribonuclease H-like superfamily/Ribonuclease H"/>
    <property type="match status" value="1"/>
</dbReference>
<name>A0A4Y2RQU2_ARAVE</name>
<protein>
    <recommendedName>
        <fullName evidence="3">Mariner Mos1 transposase</fullName>
    </recommendedName>
</protein>
<comment type="caution">
    <text evidence="1">The sequence shown here is derived from an EMBL/GenBank/DDBJ whole genome shotgun (WGS) entry which is preliminary data.</text>
</comment>
<sequence length="129" mass="14941">MFSNMKKWLEGSNFHRPLRCKPKQLSTLKGWTKSYYMDGKKNTSSIVELSFGKTTIGEYYAYLLDHLNKGETTSPSKKKIRFHHHNALAHTSEVVRAKLHDFTLLSSSSSSYSPAWSLWDYYLSPNMKN</sequence>
<evidence type="ECO:0000313" key="2">
    <source>
        <dbReference type="Proteomes" id="UP000499080"/>
    </source>
</evidence>
<dbReference type="EMBL" id="BGPR01018027">
    <property type="protein sequence ID" value="GBN78068.1"/>
    <property type="molecule type" value="Genomic_DNA"/>
</dbReference>
<evidence type="ECO:0008006" key="3">
    <source>
        <dbReference type="Google" id="ProtNLM"/>
    </source>
</evidence>
<dbReference type="GO" id="GO:0003676">
    <property type="term" value="F:nucleic acid binding"/>
    <property type="evidence" value="ECO:0007669"/>
    <property type="project" value="InterPro"/>
</dbReference>
<accession>A0A4Y2RQU2</accession>
<dbReference type="InterPro" id="IPR036397">
    <property type="entry name" value="RNaseH_sf"/>
</dbReference>
<reference evidence="1 2" key="1">
    <citation type="journal article" date="2019" name="Sci. Rep.">
        <title>Orb-weaving spider Araneus ventricosus genome elucidates the spidroin gene catalogue.</title>
        <authorList>
            <person name="Kono N."/>
            <person name="Nakamura H."/>
            <person name="Ohtoshi R."/>
            <person name="Moran D.A.P."/>
            <person name="Shinohara A."/>
            <person name="Yoshida Y."/>
            <person name="Fujiwara M."/>
            <person name="Mori M."/>
            <person name="Tomita M."/>
            <person name="Arakawa K."/>
        </authorList>
    </citation>
    <scope>NUCLEOTIDE SEQUENCE [LARGE SCALE GENOMIC DNA]</scope>
</reference>
<proteinExistence type="predicted"/>
<dbReference type="AlphaFoldDB" id="A0A4Y2RQU2"/>
<dbReference type="Proteomes" id="UP000499080">
    <property type="component" value="Unassembled WGS sequence"/>
</dbReference>
<evidence type="ECO:0000313" key="1">
    <source>
        <dbReference type="EMBL" id="GBN78068.1"/>
    </source>
</evidence>